<proteinExistence type="predicted"/>
<dbReference type="Proteomes" id="UP000026961">
    <property type="component" value="Chromosome 9"/>
</dbReference>
<dbReference type="HOGENOM" id="CLU_2174943_0_0_1"/>
<name>A0A0E0AZZ6_9ORYZ</name>
<sequence>MPPPEKSIATSLSEAKHLQLLRKLSNRSLITLMKMKRLGFMTTKTRSKQALSDWSPSSCGESFYQALASFNASSLALHPFTSGYAPVDSKFNRIDVVEKTQQDVTRFEDT</sequence>
<accession>A0A0E0AZZ6</accession>
<dbReference type="Gramene" id="OGLUM09G02310.1">
    <property type="protein sequence ID" value="OGLUM09G02310.1"/>
    <property type="gene ID" value="OGLUM09G02310"/>
</dbReference>
<keyword evidence="2" id="KW-1185">Reference proteome</keyword>
<evidence type="ECO:0000313" key="1">
    <source>
        <dbReference type="EnsemblPlants" id="OGLUM09G02310.1"/>
    </source>
</evidence>
<protein>
    <submittedName>
        <fullName evidence="1">Uncharacterized protein</fullName>
    </submittedName>
</protein>
<dbReference type="EnsemblPlants" id="OGLUM09G02310.1">
    <property type="protein sequence ID" value="OGLUM09G02310.1"/>
    <property type="gene ID" value="OGLUM09G02310"/>
</dbReference>
<organism evidence="1">
    <name type="scientific">Oryza glumipatula</name>
    <dbReference type="NCBI Taxonomy" id="40148"/>
    <lineage>
        <taxon>Eukaryota</taxon>
        <taxon>Viridiplantae</taxon>
        <taxon>Streptophyta</taxon>
        <taxon>Embryophyta</taxon>
        <taxon>Tracheophyta</taxon>
        <taxon>Spermatophyta</taxon>
        <taxon>Magnoliopsida</taxon>
        <taxon>Liliopsida</taxon>
        <taxon>Poales</taxon>
        <taxon>Poaceae</taxon>
        <taxon>BOP clade</taxon>
        <taxon>Oryzoideae</taxon>
        <taxon>Oryzeae</taxon>
        <taxon>Oryzinae</taxon>
        <taxon>Oryza</taxon>
    </lineage>
</organism>
<reference evidence="1" key="1">
    <citation type="submission" date="2015-04" db="UniProtKB">
        <authorList>
            <consortium name="EnsemblPlants"/>
        </authorList>
    </citation>
    <scope>IDENTIFICATION</scope>
</reference>
<evidence type="ECO:0000313" key="2">
    <source>
        <dbReference type="Proteomes" id="UP000026961"/>
    </source>
</evidence>
<reference evidence="1" key="2">
    <citation type="submission" date="2018-05" db="EMBL/GenBank/DDBJ databases">
        <title>OgluRS3 (Oryza glumaepatula Reference Sequence Version 3).</title>
        <authorList>
            <person name="Zhang J."/>
            <person name="Kudrna D."/>
            <person name="Lee S."/>
            <person name="Talag J."/>
            <person name="Welchert J."/>
            <person name="Wing R.A."/>
        </authorList>
    </citation>
    <scope>NUCLEOTIDE SEQUENCE [LARGE SCALE GENOMIC DNA]</scope>
</reference>
<dbReference type="AlphaFoldDB" id="A0A0E0AZZ6"/>